<dbReference type="InterPro" id="IPR004410">
    <property type="entry name" value="Malonyl_CoA-ACP_transAc_FabD"/>
</dbReference>
<dbReference type="NCBIfam" id="TIGR00128">
    <property type="entry name" value="fabD"/>
    <property type="match status" value="1"/>
</dbReference>
<dbReference type="GO" id="GO:0006633">
    <property type="term" value="P:fatty acid biosynthetic process"/>
    <property type="evidence" value="ECO:0007669"/>
    <property type="project" value="TreeGrafter"/>
</dbReference>
<sequence>MAIAFTFPGQGSQAVGMGKELAENFAEARAVFEEVDEALAQKLSHIMWDGPEETLTLTANAQPALMAVSVAVMRVLEARGLKLADKVSYVAGHSLGEYSALCAAGTFSLSDTARLLRIRGNAMQAAVPAGEGAMAAIIGLEHSDVAAICEEASQGSVCQIANDNGGGQLVISGGKPAVEKAARLATEKGAKRALMLSVSAPFHSALMAPAADAMREALAGVQKNSPVVPLVANVLAAPVSDADEIARLLVEQVTGQVRWRETVEWFAANDVTTLYEIGSGKVLTGLARRIDKTVNGIAVNTPADIDAVLETLIG</sequence>
<feature type="active site" evidence="7">
    <location>
        <position position="203"/>
    </location>
</feature>
<evidence type="ECO:0000313" key="10">
    <source>
        <dbReference type="EMBL" id="QTG01210.1"/>
    </source>
</evidence>
<evidence type="ECO:0000313" key="11">
    <source>
        <dbReference type="Proteomes" id="UP000663912"/>
    </source>
</evidence>
<dbReference type="InterPro" id="IPR024925">
    <property type="entry name" value="Malonyl_CoA-ACP_transAc"/>
</dbReference>
<proteinExistence type="inferred from homology"/>
<dbReference type="EMBL" id="CP049206">
    <property type="protein sequence ID" value="QTG01210.1"/>
    <property type="molecule type" value="Genomic_DNA"/>
</dbReference>
<evidence type="ECO:0000256" key="1">
    <source>
        <dbReference type="ARBA" id="ARBA00013258"/>
    </source>
</evidence>
<dbReference type="Proteomes" id="UP000663912">
    <property type="component" value="Chromosome 1"/>
</dbReference>
<dbReference type="InterPro" id="IPR016035">
    <property type="entry name" value="Acyl_Trfase/lysoPLipase"/>
</dbReference>
<reference evidence="9 12" key="1">
    <citation type="journal article" date="2020" name="Science">
        <title>Unexpected conservation and global transmission of agrobacterial virulence plasmids.</title>
        <authorList>
            <person name="Weisberg A.J."/>
            <person name="Davis E.W. 2nd"/>
            <person name="Tabima J."/>
            <person name="Belcher M.S."/>
            <person name="Miller M."/>
            <person name="Kuo C.H."/>
            <person name="Loper J.E."/>
            <person name="Grunwald N.J."/>
            <person name="Putnam M.L."/>
            <person name="Chang J.H."/>
        </authorList>
    </citation>
    <scope>NUCLEOTIDE SEQUENCE [LARGE SCALE GENOMIC DNA]</scope>
    <source>
        <strain evidence="9 12">A19/93</strain>
    </source>
</reference>
<evidence type="ECO:0000313" key="12">
    <source>
        <dbReference type="Proteomes" id="UP000822331"/>
    </source>
</evidence>
<evidence type="ECO:0000313" key="9">
    <source>
        <dbReference type="EMBL" id="NTF36126.1"/>
    </source>
</evidence>
<evidence type="ECO:0000256" key="4">
    <source>
        <dbReference type="ARBA" id="ARBA00023315"/>
    </source>
</evidence>
<evidence type="ECO:0000256" key="6">
    <source>
        <dbReference type="PIRNR" id="PIRNR000446"/>
    </source>
</evidence>
<dbReference type="GO" id="GO:0005829">
    <property type="term" value="C:cytosol"/>
    <property type="evidence" value="ECO:0007669"/>
    <property type="project" value="TreeGrafter"/>
</dbReference>
<dbReference type="Gene3D" id="3.30.70.250">
    <property type="entry name" value="Malonyl-CoA ACP transacylase, ACP-binding"/>
    <property type="match status" value="1"/>
</dbReference>
<accession>A0AAE7URX2</accession>
<protein>
    <recommendedName>
        <fullName evidence="2 6">Malonyl CoA-acyl carrier protein transacylase</fullName>
        <ecNumber evidence="1 6">2.3.1.39</ecNumber>
    </recommendedName>
</protein>
<organism evidence="10 11">
    <name type="scientific">Agrobacterium rubi</name>
    <dbReference type="NCBI Taxonomy" id="28099"/>
    <lineage>
        <taxon>Bacteria</taxon>
        <taxon>Pseudomonadati</taxon>
        <taxon>Pseudomonadota</taxon>
        <taxon>Alphaproteobacteria</taxon>
        <taxon>Hyphomicrobiales</taxon>
        <taxon>Rhizobiaceae</taxon>
        <taxon>Rhizobium/Agrobacterium group</taxon>
        <taxon>Agrobacterium</taxon>
    </lineage>
</organism>
<feature type="domain" description="Malonyl-CoA:ACP transacylase (MAT)" evidence="8">
    <location>
        <begin position="6"/>
        <end position="314"/>
    </location>
</feature>
<evidence type="ECO:0000256" key="2">
    <source>
        <dbReference type="ARBA" id="ARBA00018953"/>
    </source>
</evidence>
<dbReference type="Proteomes" id="UP000822331">
    <property type="component" value="Unassembled WGS sequence"/>
</dbReference>
<comment type="similarity">
    <text evidence="6">Belongs to the fabD family.</text>
</comment>
<dbReference type="AlphaFoldDB" id="A0AAE7URX2"/>
<gene>
    <name evidence="10" type="primary">fabD</name>
    <name evidence="9" type="ORF">G6L72_05260</name>
    <name evidence="10" type="ORF">G6M88_12795</name>
</gene>
<dbReference type="PANTHER" id="PTHR42681:SF1">
    <property type="entry name" value="MALONYL-COA-ACYL CARRIER PROTEIN TRANSACYLASE, MITOCHONDRIAL"/>
    <property type="match status" value="1"/>
</dbReference>
<dbReference type="GO" id="GO:0004314">
    <property type="term" value="F:[acyl-carrier-protein] S-malonyltransferase activity"/>
    <property type="evidence" value="ECO:0007669"/>
    <property type="project" value="UniProtKB-EC"/>
</dbReference>
<evidence type="ECO:0000256" key="3">
    <source>
        <dbReference type="ARBA" id="ARBA00022679"/>
    </source>
</evidence>
<dbReference type="SUPFAM" id="SSF55048">
    <property type="entry name" value="Probable ACP-binding domain of malonyl-CoA ACP transacylase"/>
    <property type="match status" value="1"/>
</dbReference>
<evidence type="ECO:0000256" key="7">
    <source>
        <dbReference type="PIRSR" id="PIRSR000446-1"/>
    </source>
</evidence>
<feature type="active site" evidence="7">
    <location>
        <position position="94"/>
    </location>
</feature>
<dbReference type="InterPro" id="IPR050858">
    <property type="entry name" value="Mal-CoA-ACP_Trans/PKS_FabD"/>
</dbReference>
<name>A0AAE7URX2_9HYPH</name>
<dbReference type="EC" id="2.3.1.39" evidence="1 6"/>
<dbReference type="SMART" id="SM00827">
    <property type="entry name" value="PKS_AT"/>
    <property type="match status" value="1"/>
</dbReference>
<keyword evidence="3 6" id="KW-0808">Transferase</keyword>
<dbReference type="EMBL" id="JAAMCP010000003">
    <property type="protein sequence ID" value="NTF36126.1"/>
    <property type="molecule type" value="Genomic_DNA"/>
</dbReference>
<dbReference type="Pfam" id="PF00698">
    <property type="entry name" value="Acyl_transf_1"/>
    <property type="match status" value="1"/>
</dbReference>
<dbReference type="InterPro" id="IPR014043">
    <property type="entry name" value="Acyl_transferase_dom"/>
</dbReference>
<dbReference type="Gene3D" id="3.40.366.10">
    <property type="entry name" value="Malonyl-Coenzyme A Acyl Carrier Protein, domain 2"/>
    <property type="match status" value="1"/>
</dbReference>
<dbReference type="SUPFAM" id="SSF52151">
    <property type="entry name" value="FabD/lysophospholipase-like"/>
    <property type="match status" value="1"/>
</dbReference>
<dbReference type="RefSeq" id="WP_045231906.1">
    <property type="nucleotide sequence ID" value="NZ_CP049206.1"/>
</dbReference>
<keyword evidence="4 6" id="KW-0012">Acyltransferase</keyword>
<reference evidence="10" key="2">
    <citation type="submission" date="2020-02" db="EMBL/GenBank/DDBJ databases">
        <title>Unexpected conservation and global transmission of agrobacterial virulence plasmids.</title>
        <authorList>
            <person name="Weisberg A.J."/>
            <person name="Davis E.W. II"/>
            <person name="Tabima J.R."/>
            <person name="Belcher M.S."/>
            <person name="Miller M."/>
            <person name="Kuo C.-H."/>
            <person name="Loper J.E."/>
            <person name="Grunwald N.J."/>
            <person name="Putnam M.L."/>
            <person name="Chang J.H."/>
        </authorList>
    </citation>
    <scope>NUCLEOTIDE SEQUENCE</scope>
    <source>
        <strain evidence="10">W2/73</strain>
    </source>
</reference>
<dbReference type="PIRSF" id="PIRSF000446">
    <property type="entry name" value="Mct"/>
    <property type="match status" value="1"/>
</dbReference>
<dbReference type="InterPro" id="IPR001227">
    <property type="entry name" value="Ac_transferase_dom_sf"/>
</dbReference>
<dbReference type="InterPro" id="IPR016036">
    <property type="entry name" value="Malonyl_transacylase_ACP-bd"/>
</dbReference>
<comment type="catalytic activity">
    <reaction evidence="5 6">
        <text>holo-[ACP] + malonyl-CoA = malonyl-[ACP] + CoA</text>
        <dbReference type="Rhea" id="RHEA:41792"/>
        <dbReference type="Rhea" id="RHEA-COMP:9623"/>
        <dbReference type="Rhea" id="RHEA-COMP:9685"/>
        <dbReference type="ChEBI" id="CHEBI:57287"/>
        <dbReference type="ChEBI" id="CHEBI:57384"/>
        <dbReference type="ChEBI" id="CHEBI:64479"/>
        <dbReference type="ChEBI" id="CHEBI:78449"/>
        <dbReference type="EC" id="2.3.1.39"/>
    </reaction>
</comment>
<evidence type="ECO:0000256" key="5">
    <source>
        <dbReference type="ARBA" id="ARBA00048462"/>
    </source>
</evidence>
<keyword evidence="12" id="KW-1185">Reference proteome</keyword>
<evidence type="ECO:0000259" key="8">
    <source>
        <dbReference type="SMART" id="SM00827"/>
    </source>
</evidence>
<dbReference type="KEGG" id="arui:G6M88_12795"/>
<dbReference type="FunFam" id="3.30.70.250:FF:000001">
    <property type="entry name" value="Malonyl CoA-acyl carrier protein transacylase"/>
    <property type="match status" value="1"/>
</dbReference>
<dbReference type="PANTHER" id="PTHR42681">
    <property type="entry name" value="MALONYL-COA-ACYL CARRIER PROTEIN TRANSACYLASE, MITOCHONDRIAL"/>
    <property type="match status" value="1"/>
</dbReference>